<comment type="caution">
    <text evidence="2">The sequence shown here is derived from an EMBL/GenBank/DDBJ whole genome shotgun (WGS) entry which is preliminary data.</text>
</comment>
<evidence type="ECO:0000259" key="1">
    <source>
        <dbReference type="Pfam" id="PF01796"/>
    </source>
</evidence>
<proteinExistence type="predicted"/>
<dbReference type="Pfam" id="PF01796">
    <property type="entry name" value="OB_ChsH2_C"/>
    <property type="match status" value="1"/>
</dbReference>
<accession>A0ABR6NJT5</accession>
<dbReference type="SUPFAM" id="SSF50249">
    <property type="entry name" value="Nucleic acid-binding proteins"/>
    <property type="match status" value="1"/>
</dbReference>
<feature type="domain" description="ChsH2 C-terminal OB-fold" evidence="1">
    <location>
        <begin position="63"/>
        <end position="126"/>
    </location>
</feature>
<sequence length="148" mass="16940">MTDFNDLTDLDRPLPVERSFSRPFWDATRERRLLLQYDRVAQAFQFYPRPTSIYTGRASTLEWREVSGEGSIFSYTIARRARPPFRGHEPFWLALVTLDEGVNVMSNVIQCAAGQMQIGMRVRPHWAPLSDGRHLLLFRPAEGGSPSG</sequence>
<dbReference type="Proteomes" id="UP001138540">
    <property type="component" value="Unassembled WGS sequence"/>
</dbReference>
<keyword evidence="3" id="KW-1185">Reference proteome</keyword>
<evidence type="ECO:0000313" key="3">
    <source>
        <dbReference type="Proteomes" id="UP001138540"/>
    </source>
</evidence>
<dbReference type="InterPro" id="IPR052513">
    <property type="entry name" value="Thioester_dehydratase-like"/>
</dbReference>
<reference evidence="2 3" key="1">
    <citation type="submission" date="2020-08" db="EMBL/GenBank/DDBJ databases">
        <title>Exploring microbial biodiversity for novel pathways involved in the catabolism of aromatic compounds derived from lignin.</title>
        <authorList>
            <person name="Elkins J."/>
        </authorList>
    </citation>
    <scope>NUCLEOTIDE SEQUENCE [LARGE SCALE GENOMIC DNA]</scope>
    <source>
        <strain evidence="2 3">B1D3A</strain>
    </source>
</reference>
<evidence type="ECO:0000313" key="2">
    <source>
        <dbReference type="EMBL" id="MBB5987543.1"/>
    </source>
</evidence>
<dbReference type="PANTHER" id="PTHR34075:SF5">
    <property type="entry name" value="BLR3430 PROTEIN"/>
    <property type="match status" value="1"/>
</dbReference>
<dbReference type="EMBL" id="JACHKA010000001">
    <property type="protein sequence ID" value="MBB5987543.1"/>
    <property type="molecule type" value="Genomic_DNA"/>
</dbReference>
<gene>
    <name evidence="2" type="ORF">HNP60_003517</name>
</gene>
<dbReference type="InterPro" id="IPR012340">
    <property type="entry name" value="NA-bd_OB-fold"/>
</dbReference>
<dbReference type="InterPro" id="IPR002878">
    <property type="entry name" value="ChsH2_C"/>
</dbReference>
<dbReference type="PANTHER" id="PTHR34075">
    <property type="entry name" value="BLR3430 PROTEIN"/>
    <property type="match status" value="1"/>
</dbReference>
<protein>
    <recommendedName>
        <fullName evidence="1">ChsH2 C-terminal OB-fold domain-containing protein</fullName>
    </recommendedName>
</protein>
<name>A0ABR6NJT5_9SPHN</name>
<dbReference type="RefSeq" id="WP_184156140.1">
    <property type="nucleotide sequence ID" value="NZ_JACHKA010000001.1"/>
</dbReference>
<organism evidence="2 3">
    <name type="scientific">Sphingobium lignivorans</name>
    <dbReference type="NCBI Taxonomy" id="2735886"/>
    <lineage>
        <taxon>Bacteria</taxon>
        <taxon>Pseudomonadati</taxon>
        <taxon>Pseudomonadota</taxon>
        <taxon>Alphaproteobacteria</taxon>
        <taxon>Sphingomonadales</taxon>
        <taxon>Sphingomonadaceae</taxon>
        <taxon>Sphingobium</taxon>
    </lineage>
</organism>